<feature type="chain" id="PRO_5043667356" description="Molecular chaperone" evidence="1">
    <location>
        <begin position="35"/>
        <end position="281"/>
    </location>
</feature>
<dbReference type="RefSeq" id="WP_306882028.1">
    <property type="nucleotide sequence ID" value="NZ_JAUSRD010000009.1"/>
</dbReference>
<name>A0AAW8D3K5_9BURK</name>
<evidence type="ECO:0000313" key="2">
    <source>
        <dbReference type="EMBL" id="MDP9894799.1"/>
    </source>
</evidence>
<dbReference type="EMBL" id="JAUSRD010000009">
    <property type="protein sequence ID" value="MDP9894799.1"/>
    <property type="molecule type" value="Genomic_DNA"/>
</dbReference>
<protein>
    <recommendedName>
        <fullName evidence="4">Molecular chaperone</fullName>
    </recommendedName>
</protein>
<keyword evidence="1" id="KW-0732">Signal</keyword>
<dbReference type="Proteomes" id="UP001242045">
    <property type="component" value="Unassembled WGS sequence"/>
</dbReference>
<accession>A0AAW8D3K5</accession>
<comment type="caution">
    <text evidence="2">The sequence shown here is derived from an EMBL/GenBank/DDBJ whole genome shotgun (WGS) entry which is preliminary data.</text>
</comment>
<dbReference type="AlphaFoldDB" id="A0AAW8D3K5"/>
<evidence type="ECO:0000313" key="3">
    <source>
        <dbReference type="Proteomes" id="UP001242045"/>
    </source>
</evidence>
<gene>
    <name evidence="2" type="ORF">J2W31_003923</name>
</gene>
<evidence type="ECO:0000256" key="1">
    <source>
        <dbReference type="SAM" id="SignalP"/>
    </source>
</evidence>
<organism evidence="2 3">
    <name type="scientific">Variovorax boronicumulans</name>
    <dbReference type="NCBI Taxonomy" id="436515"/>
    <lineage>
        <taxon>Bacteria</taxon>
        <taxon>Pseudomonadati</taxon>
        <taxon>Pseudomonadota</taxon>
        <taxon>Betaproteobacteria</taxon>
        <taxon>Burkholderiales</taxon>
        <taxon>Comamonadaceae</taxon>
        <taxon>Variovorax</taxon>
    </lineage>
</organism>
<evidence type="ECO:0008006" key="4">
    <source>
        <dbReference type="Google" id="ProtNLM"/>
    </source>
</evidence>
<sequence>MNKFLRLPHTRTLPQWLRASSFFLLLACAGAATAAPFEIAVSPSRFEVSGKSGVRLGQSLDIHNLASAPTEVSVRTIDWSYSADGNITYHDDLQPGSCRPWVALERRSVTVPARGKKSFRFQIDPPAGSPRGECRFMIAIEGTEPAQQTIIQGGGASLSLPVTGRIAVAVYLMLDGAEPKLDMKQIASSVAGGKRRTVVTVTNTGDAHGRLEGSLDATDSKGRAFELVPEGTPILPGQTRTLALVPKAENGQPAPEPVYPVKTSGALDWDKGSFKVDAELK</sequence>
<proteinExistence type="predicted"/>
<feature type="signal peptide" evidence="1">
    <location>
        <begin position="1"/>
        <end position="34"/>
    </location>
</feature>
<reference evidence="2" key="1">
    <citation type="submission" date="2023-07" db="EMBL/GenBank/DDBJ databases">
        <title>Sorghum-associated microbial communities from plants grown in Nebraska, USA.</title>
        <authorList>
            <person name="Schachtman D."/>
        </authorList>
    </citation>
    <scope>NUCLEOTIDE SEQUENCE</scope>
    <source>
        <strain evidence="2">DS3754</strain>
    </source>
</reference>